<dbReference type="GO" id="GO:0046872">
    <property type="term" value="F:metal ion binding"/>
    <property type="evidence" value="ECO:0007669"/>
    <property type="project" value="UniProtKB-KW"/>
</dbReference>
<dbReference type="EMBL" id="BOOW01000003">
    <property type="protein sequence ID" value="GII90024.1"/>
    <property type="molecule type" value="Genomic_DNA"/>
</dbReference>
<evidence type="ECO:0000256" key="7">
    <source>
        <dbReference type="ARBA" id="ARBA00022840"/>
    </source>
</evidence>
<evidence type="ECO:0000256" key="6">
    <source>
        <dbReference type="ARBA" id="ARBA00022777"/>
    </source>
</evidence>
<name>A0A919RDZ6_9ACTN</name>
<dbReference type="InterPro" id="IPR020568">
    <property type="entry name" value="Ribosomal_Su5_D2-typ_SF"/>
</dbReference>
<dbReference type="InterPro" id="IPR006203">
    <property type="entry name" value="GHMP_knse_ATP-bd_CS"/>
</dbReference>
<dbReference type="PROSITE" id="PS00106">
    <property type="entry name" value="GALACTOKINASE"/>
    <property type="match status" value="1"/>
</dbReference>
<dbReference type="Pfam" id="PF08544">
    <property type="entry name" value="GHMP_kinases_C"/>
    <property type="match status" value="1"/>
</dbReference>
<keyword evidence="16" id="KW-1185">Reference proteome</keyword>
<organism evidence="15 16">
    <name type="scientific">Sinosporangium siamense</name>
    <dbReference type="NCBI Taxonomy" id="1367973"/>
    <lineage>
        <taxon>Bacteria</taxon>
        <taxon>Bacillati</taxon>
        <taxon>Actinomycetota</taxon>
        <taxon>Actinomycetes</taxon>
        <taxon>Streptosporangiales</taxon>
        <taxon>Streptosporangiaceae</taxon>
        <taxon>Sinosporangium</taxon>
    </lineage>
</organism>
<keyword evidence="4" id="KW-0479">Metal-binding</keyword>
<comment type="similarity">
    <text evidence="1">Belongs to the GHMP kinase family. GalK subfamily.</text>
</comment>
<evidence type="ECO:0000256" key="4">
    <source>
        <dbReference type="ARBA" id="ARBA00022723"/>
    </source>
</evidence>
<dbReference type="Pfam" id="PF10509">
    <property type="entry name" value="GalKase_gal_bdg"/>
    <property type="match status" value="1"/>
</dbReference>
<dbReference type="SUPFAM" id="SSF54211">
    <property type="entry name" value="Ribosomal protein S5 domain 2-like"/>
    <property type="match status" value="1"/>
</dbReference>
<evidence type="ECO:0000256" key="8">
    <source>
        <dbReference type="ARBA" id="ARBA00022842"/>
    </source>
</evidence>
<dbReference type="AlphaFoldDB" id="A0A919RDZ6"/>
<evidence type="ECO:0000256" key="9">
    <source>
        <dbReference type="ARBA" id="ARBA00023144"/>
    </source>
</evidence>
<evidence type="ECO:0000259" key="13">
    <source>
        <dbReference type="Pfam" id="PF08544"/>
    </source>
</evidence>
<dbReference type="InterPro" id="IPR036554">
    <property type="entry name" value="GHMP_kinase_C_sf"/>
</dbReference>
<evidence type="ECO:0000256" key="11">
    <source>
        <dbReference type="NCBIfam" id="TIGR00131"/>
    </source>
</evidence>
<dbReference type="FunFam" id="3.30.70.890:FF:000001">
    <property type="entry name" value="Galactokinase"/>
    <property type="match status" value="1"/>
</dbReference>
<keyword evidence="8" id="KW-0460">Magnesium</keyword>
<dbReference type="PANTHER" id="PTHR10457:SF7">
    <property type="entry name" value="GALACTOKINASE-RELATED"/>
    <property type="match status" value="1"/>
</dbReference>
<evidence type="ECO:0000256" key="5">
    <source>
        <dbReference type="ARBA" id="ARBA00022741"/>
    </source>
</evidence>
<dbReference type="InterPro" id="IPR006206">
    <property type="entry name" value="Mevalonate/galactokinase"/>
</dbReference>
<dbReference type="GO" id="GO:0004335">
    <property type="term" value="F:galactokinase activity"/>
    <property type="evidence" value="ECO:0007669"/>
    <property type="project" value="UniProtKB-UniRule"/>
</dbReference>
<dbReference type="InterPro" id="IPR006204">
    <property type="entry name" value="GHMP_kinase_N_dom"/>
</dbReference>
<dbReference type="NCBIfam" id="TIGR00131">
    <property type="entry name" value="gal_kin"/>
    <property type="match status" value="1"/>
</dbReference>
<dbReference type="GO" id="GO:0005829">
    <property type="term" value="C:cytosol"/>
    <property type="evidence" value="ECO:0007669"/>
    <property type="project" value="TreeGrafter"/>
</dbReference>
<dbReference type="InterPro" id="IPR000705">
    <property type="entry name" value="Galactokinase"/>
</dbReference>
<dbReference type="Gene3D" id="3.30.230.10">
    <property type="match status" value="1"/>
</dbReference>
<dbReference type="SUPFAM" id="SSF55060">
    <property type="entry name" value="GHMP Kinase, C-terminal domain"/>
    <property type="match status" value="1"/>
</dbReference>
<feature type="domain" description="GHMP kinase N-terminal" evidence="12">
    <location>
        <begin position="92"/>
        <end position="177"/>
    </location>
</feature>
<sequence length="379" mass="39554">MHIPTNLGEVFHATFGLDPELVWHAPGRANLIGEHTDYNGGLAMPFALQWGVTVAVARRAGGAVRVRSLQRDDPAGPLTLAPGEHGDGWTRFVAGVFWALRAAGHDIGGVDLLVDGDVPAGAGLSSSAALEVATACAVNDLFSLDLSDRELVEIAREAENTVAGVPCGVLDQAASVMCREGHVLFLDCGSVAGRNVPLRPADHDLALLIIDTGVRHELGDGRYARRRAECEEAARRLGVESLREVDDLPGALRSLDAVGGARVRHVVTENHRVEAALGLLRAGALGDVGPLLNASHLSLRDQFEVSCPELNVAVEAAVRGGARGARMMGGGFGGSALALVPTGNVAAVRQEVGAAYHDRGWASPRFLPAEPAAGAHRVS</sequence>
<dbReference type="PIRSF" id="PIRSF000530">
    <property type="entry name" value="Galactokinase"/>
    <property type="match status" value="1"/>
</dbReference>
<keyword evidence="7" id="KW-0067">ATP-binding</keyword>
<dbReference type="PRINTS" id="PR00473">
    <property type="entry name" value="GALCTOKINASE"/>
</dbReference>
<feature type="domain" description="GHMP kinase C-terminal" evidence="13">
    <location>
        <begin position="278"/>
        <end position="357"/>
    </location>
</feature>
<dbReference type="PROSITE" id="PS00627">
    <property type="entry name" value="GHMP_KINASES_ATP"/>
    <property type="match status" value="1"/>
</dbReference>
<keyword evidence="2" id="KW-0963">Cytoplasm</keyword>
<dbReference type="Gene3D" id="3.30.70.890">
    <property type="entry name" value="GHMP kinase, C-terminal domain"/>
    <property type="match status" value="1"/>
</dbReference>
<dbReference type="FunFam" id="3.30.230.10:FF:000017">
    <property type="entry name" value="Galactokinase"/>
    <property type="match status" value="1"/>
</dbReference>
<dbReference type="Pfam" id="PF00288">
    <property type="entry name" value="GHMP_kinases_N"/>
    <property type="match status" value="1"/>
</dbReference>
<dbReference type="InterPro" id="IPR019741">
    <property type="entry name" value="Galactokinase_CS"/>
</dbReference>
<keyword evidence="5" id="KW-0547">Nucleotide-binding</keyword>
<dbReference type="InterPro" id="IPR014721">
    <property type="entry name" value="Ribsml_uS5_D2-typ_fold_subgr"/>
</dbReference>
<evidence type="ECO:0000256" key="1">
    <source>
        <dbReference type="ARBA" id="ARBA00006566"/>
    </source>
</evidence>
<dbReference type="GO" id="GO:0006012">
    <property type="term" value="P:galactose metabolic process"/>
    <property type="evidence" value="ECO:0007669"/>
    <property type="project" value="UniProtKB-UniRule"/>
</dbReference>
<evidence type="ECO:0000259" key="12">
    <source>
        <dbReference type="Pfam" id="PF00288"/>
    </source>
</evidence>
<keyword evidence="3" id="KW-0808">Transferase</keyword>
<keyword evidence="9" id="KW-0299">Galactose metabolism</keyword>
<evidence type="ECO:0000256" key="3">
    <source>
        <dbReference type="ARBA" id="ARBA00022679"/>
    </source>
</evidence>
<dbReference type="InterPro" id="IPR019539">
    <property type="entry name" value="GalKase_N"/>
</dbReference>
<comment type="caution">
    <text evidence="15">The sequence shown here is derived from an EMBL/GenBank/DDBJ whole genome shotgun (WGS) entry which is preliminary data.</text>
</comment>
<dbReference type="EC" id="2.7.1.6" evidence="11"/>
<protein>
    <recommendedName>
        <fullName evidence="11">Galactokinase</fullName>
        <ecNumber evidence="11">2.7.1.6</ecNumber>
    </recommendedName>
</protein>
<accession>A0A919RDZ6</accession>
<gene>
    <name evidence="15" type="primary">galK</name>
    <name evidence="15" type="ORF">Ssi02_02550</name>
</gene>
<dbReference type="RefSeq" id="WP_204020117.1">
    <property type="nucleotide sequence ID" value="NZ_BOOW01000003.1"/>
</dbReference>
<evidence type="ECO:0000256" key="2">
    <source>
        <dbReference type="ARBA" id="ARBA00022490"/>
    </source>
</evidence>
<evidence type="ECO:0000313" key="16">
    <source>
        <dbReference type="Proteomes" id="UP000606172"/>
    </source>
</evidence>
<evidence type="ECO:0000259" key="14">
    <source>
        <dbReference type="Pfam" id="PF10509"/>
    </source>
</evidence>
<dbReference type="InterPro" id="IPR013750">
    <property type="entry name" value="GHMP_kinase_C_dom"/>
</dbReference>
<feature type="domain" description="Galactokinase N-terminal" evidence="14">
    <location>
        <begin position="10"/>
        <end position="58"/>
    </location>
</feature>
<evidence type="ECO:0000313" key="15">
    <source>
        <dbReference type="EMBL" id="GII90024.1"/>
    </source>
</evidence>
<reference evidence="15" key="1">
    <citation type="submission" date="2021-01" db="EMBL/GenBank/DDBJ databases">
        <title>Whole genome shotgun sequence of Sinosporangium siamense NBRC 109515.</title>
        <authorList>
            <person name="Komaki H."/>
            <person name="Tamura T."/>
        </authorList>
    </citation>
    <scope>NUCLEOTIDE SEQUENCE</scope>
    <source>
        <strain evidence="15">NBRC 109515</strain>
    </source>
</reference>
<dbReference type="Proteomes" id="UP000606172">
    <property type="component" value="Unassembled WGS sequence"/>
</dbReference>
<evidence type="ECO:0000256" key="10">
    <source>
        <dbReference type="ARBA" id="ARBA00023277"/>
    </source>
</evidence>
<keyword evidence="10" id="KW-0119">Carbohydrate metabolism</keyword>
<dbReference type="PRINTS" id="PR00959">
    <property type="entry name" value="MEVGALKINASE"/>
</dbReference>
<proteinExistence type="inferred from homology"/>
<dbReference type="PANTHER" id="PTHR10457">
    <property type="entry name" value="MEVALONATE KINASE/GALACTOKINASE"/>
    <property type="match status" value="1"/>
</dbReference>
<keyword evidence="6" id="KW-0418">Kinase</keyword>
<dbReference type="GO" id="GO:0005524">
    <property type="term" value="F:ATP binding"/>
    <property type="evidence" value="ECO:0007669"/>
    <property type="project" value="UniProtKB-UniRule"/>
</dbReference>